<sequence length="240" mass="28494">MLDFGLNGKSQSGYLVVLSHYPFFLQPLPRLKFRIAVVCLPESHPTLYEFLDYAEKIGEVYSFHERRRHGRDWHDYHYRWTYHLPLRDGSAALNTHWFEVTVTRRSDGQVLFHNDWITDLFPQADNIVELVSVARSRWKTENENHNTLKTQGYHLEHNFGHGDHHLATFLLTLNLLAFLFHTVLQLLDESYQRIRLLLGTRRCFFSHLRTLTTYFVFDSWQHLLDFMLEPFDSLPATNSS</sequence>
<evidence type="ECO:0008006" key="2">
    <source>
        <dbReference type="Google" id="ProtNLM"/>
    </source>
</evidence>
<protein>
    <recommendedName>
        <fullName evidence="2">Transposase</fullName>
    </recommendedName>
</protein>
<dbReference type="KEGG" id="wna:KA717_31785"/>
<name>A0A977PV91_9CYAN</name>
<gene>
    <name evidence="1" type="ORF">KA717_31785</name>
</gene>
<accession>A0A977PV91</accession>
<evidence type="ECO:0000313" key="1">
    <source>
        <dbReference type="EMBL" id="UXE60177.1"/>
    </source>
</evidence>
<dbReference type="AlphaFoldDB" id="A0A977PV91"/>
<dbReference type="EMBL" id="CP073041">
    <property type="protein sequence ID" value="UXE60177.1"/>
    <property type="molecule type" value="Genomic_DNA"/>
</dbReference>
<dbReference type="Proteomes" id="UP001065613">
    <property type="component" value="Chromosome"/>
</dbReference>
<reference evidence="1" key="1">
    <citation type="submission" date="2021-04" db="EMBL/GenBank/DDBJ databases">
        <title>Genome sequence of Woronichinia naegeliana from Washington state freshwater lake bloom.</title>
        <authorList>
            <person name="Dreher T.W."/>
        </authorList>
    </citation>
    <scope>NUCLEOTIDE SEQUENCE</scope>
    <source>
        <strain evidence="1">WA131</strain>
    </source>
</reference>
<organism evidence="1">
    <name type="scientific">Woronichinia naegeliana WA131</name>
    <dbReference type="NCBI Taxonomy" id="2824559"/>
    <lineage>
        <taxon>Bacteria</taxon>
        <taxon>Bacillati</taxon>
        <taxon>Cyanobacteriota</taxon>
        <taxon>Cyanophyceae</taxon>
        <taxon>Synechococcales</taxon>
        <taxon>Coelosphaeriaceae</taxon>
        <taxon>Woronichinia</taxon>
    </lineage>
</organism>
<proteinExistence type="predicted"/>